<accession>A0AAD9U4V3</accession>
<comment type="caution">
    <text evidence="1">The sequence shown here is derived from an EMBL/GenBank/DDBJ whole genome shotgun (WGS) entry which is preliminary data.</text>
</comment>
<dbReference type="Proteomes" id="UP001280121">
    <property type="component" value="Unassembled WGS sequence"/>
</dbReference>
<keyword evidence="2" id="KW-1185">Reference proteome</keyword>
<evidence type="ECO:0000313" key="1">
    <source>
        <dbReference type="EMBL" id="KAK2647485.1"/>
    </source>
</evidence>
<name>A0AAD9U4V3_9ROSI</name>
<dbReference type="AlphaFoldDB" id="A0AAD9U4V3"/>
<evidence type="ECO:0000313" key="2">
    <source>
        <dbReference type="Proteomes" id="UP001280121"/>
    </source>
</evidence>
<sequence length="77" mass="8516">MGSNKLEDAISIVINVVLRKSIYIFHELACLVVDVASIMTSAVGYYSLSIRRSAVVSRSGRMYSYSYSHSPMSSMES</sequence>
<proteinExistence type="predicted"/>
<dbReference type="EMBL" id="JANJYI010000005">
    <property type="protein sequence ID" value="KAK2647485.1"/>
    <property type="molecule type" value="Genomic_DNA"/>
</dbReference>
<reference evidence="1" key="1">
    <citation type="journal article" date="2023" name="Plant J.">
        <title>Genome sequences and population genomics provide insights into the demographic history, inbreeding, and mutation load of two 'living fossil' tree species of Dipteronia.</title>
        <authorList>
            <person name="Feng Y."/>
            <person name="Comes H.P."/>
            <person name="Chen J."/>
            <person name="Zhu S."/>
            <person name="Lu R."/>
            <person name="Zhang X."/>
            <person name="Li P."/>
            <person name="Qiu J."/>
            <person name="Olsen K.M."/>
            <person name="Qiu Y."/>
        </authorList>
    </citation>
    <scope>NUCLEOTIDE SEQUENCE</scope>
    <source>
        <strain evidence="1">KIB01</strain>
    </source>
</reference>
<organism evidence="1 2">
    <name type="scientific">Dipteronia dyeriana</name>
    <dbReference type="NCBI Taxonomy" id="168575"/>
    <lineage>
        <taxon>Eukaryota</taxon>
        <taxon>Viridiplantae</taxon>
        <taxon>Streptophyta</taxon>
        <taxon>Embryophyta</taxon>
        <taxon>Tracheophyta</taxon>
        <taxon>Spermatophyta</taxon>
        <taxon>Magnoliopsida</taxon>
        <taxon>eudicotyledons</taxon>
        <taxon>Gunneridae</taxon>
        <taxon>Pentapetalae</taxon>
        <taxon>rosids</taxon>
        <taxon>malvids</taxon>
        <taxon>Sapindales</taxon>
        <taxon>Sapindaceae</taxon>
        <taxon>Hippocastanoideae</taxon>
        <taxon>Acereae</taxon>
        <taxon>Dipteronia</taxon>
    </lineage>
</organism>
<protein>
    <submittedName>
        <fullName evidence="1">Uncharacterized protein</fullName>
    </submittedName>
</protein>
<gene>
    <name evidence="1" type="ORF">Ddye_014974</name>
</gene>